<dbReference type="SUPFAM" id="SSF55874">
    <property type="entry name" value="ATPase domain of HSP90 chaperone/DNA topoisomerase II/histidine kinase"/>
    <property type="match status" value="1"/>
</dbReference>
<dbReference type="Gene3D" id="3.30.565.10">
    <property type="entry name" value="Histidine kinase-like ATPase, C-terminal domain"/>
    <property type="match status" value="1"/>
</dbReference>
<evidence type="ECO:0000313" key="3">
    <source>
        <dbReference type="Proteomes" id="UP000076532"/>
    </source>
</evidence>
<evidence type="ECO:0008006" key="4">
    <source>
        <dbReference type="Google" id="ProtNLM"/>
    </source>
</evidence>
<keyword evidence="3" id="KW-1185">Reference proteome</keyword>
<dbReference type="Proteomes" id="UP000076532">
    <property type="component" value="Unassembled WGS sequence"/>
</dbReference>
<protein>
    <recommendedName>
        <fullName evidence="4">Protein NO VEIN C-terminal domain-containing protein</fullName>
    </recommendedName>
</protein>
<dbReference type="InterPro" id="IPR052957">
    <property type="entry name" value="Auxin_embryo_med"/>
</dbReference>
<dbReference type="EMBL" id="KV417572">
    <property type="protein sequence ID" value="KZP18518.1"/>
    <property type="molecule type" value="Genomic_DNA"/>
</dbReference>
<dbReference type="STRING" id="436010.A0A166H5X9"/>
<feature type="compositionally biased region" description="Polar residues" evidence="1">
    <location>
        <begin position="1237"/>
        <end position="1246"/>
    </location>
</feature>
<dbReference type="OrthoDB" id="1262810at2759"/>
<dbReference type="PANTHER" id="PTHR32387:SF0">
    <property type="entry name" value="PROTEIN NO VEIN"/>
    <property type="match status" value="1"/>
</dbReference>
<dbReference type="PANTHER" id="PTHR32387">
    <property type="entry name" value="WU:FJ29H11"/>
    <property type="match status" value="1"/>
</dbReference>
<reference evidence="2 3" key="1">
    <citation type="journal article" date="2016" name="Mol. Biol. Evol.">
        <title>Comparative Genomics of Early-Diverging Mushroom-Forming Fungi Provides Insights into the Origins of Lignocellulose Decay Capabilities.</title>
        <authorList>
            <person name="Nagy L.G."/>
            <person name="Riley R."/>
            <person name="Tritt A."/>
            <person name="Adam C."/>
            <person name="Daum C."/>
            <person name="Floudas D."/>
            <person name="Sun H."/>
            <person name="Yadav J.S."/>
            <person name="Pangilinan J."/>
            <person name="Larsson K.H."/>
            <person name="Matsuura K."/>
            <person name="Barry K."/>
            <person name="Labutti K."/>
            <person name="Kuo R."/>
            <person name="Ohm R.A."/>
            <person name="Bhattacharya S.S."/>
            <person name="Shirouzu T."/>
            <person name="Yoshinaga Y."/>
            <person name="Martin F.M."/>
            <person name="Grigoriev I.V."/>
            <person name="Hibbett D.S."/>
        </authorList>
    </citation>
    <scope>NUCLEOTIDE SEQUENCE [LARGE SCALE GENOMIC DNA]</scope>
    <source>
        <strain evidence="2 3">CBS 109695</strain>
    </source>
</reference>
<organism evidence="2 3">
    <name type="scientific">Athelia psychrophila</name>
    <dbReference type="NCBI Taxonomy" id="1759441"/>
    <lineage>
        <taxon>Eukaryota</taxon>
        <taxon>Fungi</taxon>
        <taxon>Dikarya</taxon>
        <taxon>Basidiomycota</taxon>
        <taxon>Agaricomycotina</taxon>
        <taxon>Agaricomycetes</taxon>
        <taxon>Agaricomycetidae</taxon>
        <taxon>Atheliales</taxon>
        <taxon>Atheliaceae</taxon>
        <taxon>Athelia</taxon>
    </lineage>
</organism>
<name>A0A166H5X9_9AGAM</name>
<evidence type="ECO:0000313" key="2">
    <source>
        <dbReference type="EMBL" id="KZP18518.1"/>
    </source>
</evidence>
<sequence>MDLIKKIRRENGCDQEMLQRAQNHPEILSAIKSLQGNASRGLDRFSDELYSKSTHFLLELIQNADDNTYAPGVLPKLCLTLGRDSNGDAIMGVQCNEVGFTAENVVAICKVGASTKKNVEGYIALVPNSALVKGEKGIGFKSVFRVADVVHIASGDYKFKLDRREELGMITPIWDYSPPAELAIPGWTTFHLELAKAQDPKEIAARLVELSSSLLLFLRRLRSLSISTGLGDPNLDREIVIKCIKEENQVVQVQKTENGVTSSHRYFLAKQTISTFAEDPRRQGISKSEIMLAFPIDDAGRPRISPQTVHAFLPLRNYGFTFIIQADFLTSANREDILHDLPWNTTLCRGITEAFVSTVISSFKARPAIQFTWLKYLPDGICDTFFRTVQESIITKLKNLPILCGSDCRYRKPTEFITVPANFCDDNGAPLIPEEHLPIGLSYLSYYYDLESDGERIALLGVPQMSEHVFITGLQRIGPKASLKPDRWHELVCSQLYLIHKSQGATSKASRKNILRLMLLPLSDGSWTCGDSASKILFNSDLAAVPNDLGVRLIKSDIMPSSWRYRFFESLGVRKFEPRLVASQILEWHRKAVKGSLRPLDTLISDALFMFVHRQSCPAGLRVMDEQQRFAPSNEVYCDFADTSQTVRMREVMRSPARFLHPAYLQADVKECQAEWLKWLREGLLVNAYPRLIDGLPSPEFMNLPHHIPSQQFLIVLKETWPIWSGKLSPQGTSLLSNVQLKCENGITHRIGATFLRIGPLEQYEDLPFLLVDFPSSVQWKFLRDLGVSLHVGPSFFLQQLRSIRDFHKAEANIDEIYTQIEARFDDDPDIIRGAFAQEPLIFSPSGSDRQWFSFSDAVWTGPPSMTSKLAVKSVYPSLEKLFKVRLGLPSAGLDILASDISSLAKQWKGKVISIPVHEQVLSILCDISQAVLSHPLQEPGWLIPLRDAPIFPVSVPSKGLILCSPKDHFYVPDKSAKLLDMFGTCVPLLAMSRTIPIQHVMPLLDCNLFSSHMKHLDASVTVTSKAFGDSNIDFACTGRYKSRVSYIERLVHHGLPSPAHLDNLYKLRSMTVHNVDRVQSDFSLESFHHRKEEEVIFDITSSHFSVSRVRSSSPGKIDVLICHRLADLLGVPMDNLLTLISHNPDAIDMIMKMKGIPQAPTRSTPSVKHGEMLALLARRDSPLLKQDQLRPRDSIISTSSAQSDVEPARRPTPSVKHVDDRELDLNSRLPAPSAHLTPSPNIAKSQKTRSESKLPVSLAGAISKYLVNNVESDEIKLNPFLSAQAREFKPSLVSDPAHTNPLELLDVKSTPSMMNNSMRPLSSTPPKNALNPRFSTAIDQKIDAEPKHSSSKGNLVSNRLTPVNAFSQSSRPLGAQILKAEVSKPKEQNNQSISTHQARINEATVKSTPTAISSKTLPEALKTTPSLAVEHLVHQGNISAGSDKSKVSARPLLKPAPSSWQSYSRELEHALLRLPRVEEKMDLAPVERRKSRNLSTIATPESDPEISSRIGAAGEYYEELPGFGPDNWTSELRGEVPGFDDYQSGSLGDITYADCKGILTDIVYGAGKKHEWNGRWPTYHLEVKSTTGVREEPFHMSGRQLGIAFNMTVKQSPEPPTEIFALVRVSSLLASPTYTIYPDPHRLLHQGKLKIASSVSIIPTN</sequence>
<proteinExistence type="predicted"/>
<feature type="compositionally biased region" description="Basic and acidic residues" evidence="1">
    <location>
        <begin position="1217"/>
        <end position="1226"/>
    </location>
</feature>
<feature type="region of interest" description="Disordered" evidence="1">
    <location>
        <begin position="1188"/>
        <end position="1251"/>
    </location>
</feature>
<accession>A0A166H5X9</accession>
<evidence type="ECO:0000256" key="1">
    <source>
        <dbReference type="SAM" id="MobiDB-lite"/>
    </source>
</evidence>
<dbReference type="InterPro" id="IPR036890">
    <property type="entry name" value="HATPase_C_sf"/>
</dbReference>
<gene>
    <name evidence="2" type="ORF">FIBSPDRAFT_893493</name>
</gene>